<evidence type="ECO:0000259" key="5">
    <source>
        <dbReference type="PROSITE" id="PS01124"/>
    </source>
</evidence>
<evidence type="ECO:0000256" key="1">
    <source>
        <dbReference type="ARBA" id="ARBA00023015"/>
    </source>
</evidence>
<evidence type="ECO:0000256" key="4">
    <source>
        <dbReference type="SAM" id="MobiDB-lite"/>
    </source>
</evidence>
<dbReference type="PROSITE" id="PS01124">
    <property type="entry name" value="HTH_ARAC_FAMILY_2"/>
    <property type="match status" value="1"/>
</dbReference>
<dbReference type="SUPFAM" id="SSF46689">
    <property type="entry name" value="Homeodomain-like"/>
    <property type="match status" value="1"/>
</dbReference>
<proteinExistence type="predicted"/>
<keyword evidence="7" id="KW-1185">Reference proteome</keyword>
<dbReference type="PANTHER" id="PTHR43280">
    <property type="entry name" value="ARAC-FAMILY TRANSCRIPTIONAL REGULATOR"/>
    <property type="match status" value="1"/>
</dbReference>
<evidence type="ECO:0000313" key="6">
    <source>
        <dbReference type="EMBL" id="SLN64597.1"/>
    </source>
</evidence>
<sequence>MTNKIFNSPPLGTLAAQKRPAANKPRAQANIVTEIPMPPAYRVDPLARMTSSNAKWRTEAMRSHRSPALLWFTRGQGRITISGVTHGFGGHNLIFLPKQTMYGFEVIGQTYGSIVHLSDDPALGLPEIPLHLRFSDLTQQNEVTHMIDTLAREIDHDGPSKDRALALQAGLISVWLERQMENMPDYDMTPDASRKLTAAFTALVEKDFRTTHSVSDYAAALGVTPTHLSRACNTACGRPASAIVSDRVHYEARRMLKETKYPVKSIGETLGFQSPAYFTRAFHKQTGISPSAFRKAD</sequence>
<protein>
    <submittedName>
        <fullName evidence="6">Arabinose operon regulatory protein</fullName>
    </submittedName>
</protein>
<keyword evidence="1" id="KW-0805">Transcription regulation</keyword>
<name>A0A1Y5THS7_9RHOB</name>
<keyword evidence="2" id="KW-0238">DNA-binding</keyword>
<dbReference type="EMBL" id="FWFW01000014">
    <property type="protein sequence ID" value="SLN64597.1"/>
    <property type="molecule type" value="Genomic_DNA"/>
</dbReference>
<accession>A0A1Y5THS7</accession>
<keyword evidence="3" id="KW-0804">Transcription</keyword>
<organism evidence="6 7">
    <name type="scientific">Pacificibacter marinus</name>
    <dbReference type="NCBI Taxonomy" id="658057"/>
    <lineage>
        <taxon>Bacteria</taxon>
        <taxon>Pseudomonadati</taxon>
        <taxon>Pseudomonadota</taxon>
        <taxon>Alphaproteobacteria</taxon>
        <taxon>Rhodobacterales</taxon>
        <taxon>Roseobacteraceae</taxon>
        <taxon>Pacificibacter</taxon>
    </lineage>
</organism>
<dbReference type="SMART" id="SM00342">
    <property type="entry name" value="HTH_ARAC"/>
    <property type="match status" value="1"/>
</dbReference>
<dbReference type="Proteomes" id="UP000193307">
    <property type="component" value="Unassembled WGS sequence"/>
</dbReference>
<dbReference type="RefSeq" id="WP_085850471.1">
    <property type="nucleotide sequence ID" value="NZ_FNZV01000015.1"/>
</dbReference>
<gene>
    <name evidence="6" type="primary">araC_6</name>
    <name evidence="6" type="ORF">PAM7971_03381</name>
</gene>
<evidence type="ECO:0000256" key="3">
    <source>
        <dbReference type="ARBA" id="ARBA00023163"/>
    </source>
</evidence>
<dbReference type="Gene3D" id="1.10.10.60">
    <property type="entry name" value="Homeodomain-like"/>
    <property type="match status" value="1"/>
</dbReference>
<dbReference type="InterPro" id="IPR009057">
    <property type="entry name" value="Homeodomain-like_sf"/>
</dbReference>
<dbReference type="InterPro" id="IPR037923">
    <property type="entry name" value="HTH-like"/>
</dbReference>
<dbReference type="InterPro" id="IPR018060">
    <property type="entry name" value="HTH_AraC"/>
</dbReference>
<dbReference type="SUPFAM" id="SSF51215">
    <property type="entry name" value="Regulatory protein AraC"/>
    <property type="match status" value="1"/>
</dbReference>
<evidence type="ECO:0000313" key="7">
    <source>
        <dbReference type="Proteomes" id="UP000193307"/>
    </source>
</evidence>
<dbReference type="AlphaFoldDB" id="A0A1Y5THS7"/>
<reference evidence="6 7" key="1">
    <citation type="submission" date="2017-03" db="EMBL/GenBank/DDBJ databases">
        <authorList>
            <person name="Afonso C.L."/>
            <person name="Miller P.J."/>
            <person name="Scott M.A."/>
            <person name="Spackman E."/>
            <person name="Goraichik I."/>
            <person name="Dimitrov K.M."/>
            <person name="Suarez D.L."/>
            <person name="Swayne D.E."/>
        </authorList>
    </citation>
    <scope>NUCLEOTIDE SEQUENCE [LARGE SCALE GENOMIC DNA]</scope>
    <source>
        <strain evidence="6 7">CECT 7971</strain>
    </source>
</reference>
<dbReference type="OrthoDB" id="9814125at2"/>
<feature type="domain" description="HTH araC/xylS-type" evidence="5">
    <location>
        <begin position="198"/>
        <end position="296"/>
    </location>
</feature>
<dbReference type="STRING" id="658057.SAMN04488032_11582"/>
<dbReference type="InterPro" id="IPR020449">
    <property type="entry name" value="Tscrpt_reg_AraC-type_HTH"/>
</dbReference>
<dbReference type="GO" id="GO:0003700">
    <property type="term" value="F:DNA-binding transcription factor activity"/>
    <property type="evidence" value="ECO:0007669"/>
    <property type="project" value="InterPro"/>
</dbReference>
<dbReference type="PRINTS" id="PR00032">
    <property type="entry name" value="HTHARAC"/>
</dbReference>
<feature type="region of interest" description="Disordered" evidence="4">
    <location>
        <begin position="1"/>
        <end position="26"/>
    </location>
</feature>
<dbReference type="Pfam" id="PF12833">
    <property type="entry name" value="HTH_18"/>
    <property type="match status" value="1"/>
</dbReference>
<dbReference type="GO" id="GO:0043565">
    <property type="term" value="F:sequence-specific DNA binding"/>
    <property type="evidence" value="ECO:0007669"/>
    <property type="project" value="InterPro"/>
</dbReference>
<evidence type="ECO:0000256" key="2">
    <source>
        <dbReference type="ARBA" id="ARBA00023125"/>
    </source>
</evidence>
<dbReference type="PANTHER" id="PTHR43280:SF32">
    <property type="entry name" value="TRANSCRIPTIONAL REGULATORY PROTEIN"/>
    <property type="match status" value="1"/>
</dbReference>